<gene>
    <name evidence="3" type="ORF">LM010_02145</name>
</gene>
<keyword evidence="1" id="KW-0648">Protein biosynthesis</keyword>
<dbReference type="SUPFAM" id="SSF55826">
    <property type="entry name" value="YbaK/ProRS associated domain"/>
    <property type="match status" value="1"/>
</dbReference>
<organism evidence="3 4">
    <name type="scientific">Lacticaseibacillus manihotivorans</name>
    <dbReference type="NCBI Taxonomy" id="88233"/>
    <lineage>
        <taxon>Bacteria</taxon>
        <taxon>Bacillati</taxon>
        <taxon>Bacillota</taxon>
        <taxon>Bacilli</taxon>
        <taxon>Lactobacillales</taxon>
        <taxon>Lactobacillaceae</taxon>
        <taxon>Lacticaseibacillus</taxon>
    </lineage>
</organism>
<dbReference type="GO" id="GO:0002161">
    <property type="term" value="F:aminoacyl-tRNA deacylase activity"/>
    <property type="evidence" value="ECO:0007669"/>
    <property type="project" value="InterPro"/>
</dbReference>
<dbReference type="Proteomes" id="UP000388452">
    <property type="component" value="Chromosome"/>
</dbReference>
<dbReference type="Pfam" id="PF04073">
    <property type="entry name" value="tRNA_edit"/>
    <property type="match status" value="1"/>
</dbReference>
<dbReference type="GO" id="GO:0006412">
    <property type="term" value="P:translation"/>
    <property type="evidence" value="ECO:0007669"/>
    <property type="project" value="UniProtKB-KW"/>
</dbReference>
<dbReference type="AlphaFoldDB" id="A0A5P8JM76"/>
<evidence type="ECO:0000313" key="3">
    <source>
        <dbReference type="EMBL" id="QFQ90315.1"/>
    </source>
</evidence>
<dbReference type="InterPro" id="IPR036754">
    <property type="entry name" value="YbaK/aa-tRNA-synt-asso_dom_sf"/>
</dbReference>
<feature type="domain" description="YbaK/aminoacyl-tRNA synthetase-associated" evidence="2">
    <location>
        <begin position="5"/>
        <end position="56"/>
    </location>
</feature>
<proteinExistence type="predicted"/>
<dbReference type="RefSeq" id="WP_082611734.1">
    <property type="nucleotide sequence ID" value="NZ_CP045068.1"/>
</dbReference>
<reference evidence="3 4" key="1">
    <citation type="submission" date="2019-10" db="EMBL/GenBank/DDBJ databases">
        <title>Genome sequencing of Lactobacillus manihotivorans.</title>
        <authorList>
            <person name="Kim K."/>
        </authorList>
    </citation>
    <scope>NUCLEOTIDE SEQUENCE [LARGE SCALE GENOMIC DNA]</scope>
    <source>
        <strain evidence="3 4">LM010</strain>
    </source>
</reference>
<evidence type="ECO:0000313" key="4">
    <source>
        <dbReference type="Proteomes" id="UP000388452"/>
    </source>
</evidence>
<dbReference type="InterPro" id="IPR007214">
    <property type="entry name" value="YbaK/aa-tRNA-synth-assoc-dom"/>
</dbReference>
<dbReference type="EMBL" id="CP045068">
    <property type="protein sequence ID" value="QFQ90315.1"/>
    <property type="molecule type" value="Genomic_DNA"/>
</dbReference>
<protein>
    <recommendedName>
        <fullName evidence="2">YbaK/aminoacyl-tRNA synthetase-associated domain-containing protein</fullName>
    </recommendedName>
</protein>
<evidence type="ECO:0000259" key="2">
    <source>
        <dbReference type="Pfam" id="PF04073"/>
    </source>
</evidence>
<accession>A0A5P8JM76</accession>
<name>A0A5P8JM76_9LACO</name>
<dbReference type="Gene3D" id="3.90.960.10">
    <property type="entry name" value="YbaK/aminoacyl-tRNA synthetase-associated domain"/>
    <property type="match status" value="1"/>
</dbReference>
<sequence>MRWDTKNLFLRDDKKRHEDLISVKGDKRVDLKAFRKQYGLRRLSFASAHDLLMIMRVNTRISDAAWPFEWYRLRSSFLP</sequence>
<evidence type="ECO:0000256" key="1">
    <source>
        <dbReference type="ARBA" id="ARBA00022917"/>
    </source>
</evidence>